<keyword evidence="4" id="KW-1185">Reference proteome</keyword>
<evidence type="ECO:0000313" key="3">
    <source>
        <dbReference type="EMBL" id="MDP4540340.1"/>
    </source>
</evidence>
<dbReference type="InterPro" id="IPR027417">
    <property type="entry name" value="P-loop_NTPase"/>
</dbReference>
<evidence type="ECO:0000256" key="1">
    <source>
        <dbReference type="SAM" id="Coils"/>
    </source>
</evidence>
<evidence type="ECO:0000259" key="2">
    <source>
        <dbReference type="Pfam" id="PF13476"/>
    </source>
</evidence>
<dbReference type="SUPFAM" id="SSF52540">
    <property type="entry name" value="P-loop containing nucleoside triphosphate hydrolases"/>
    <property type="match status" value="1"/>
</dbReference>
<evidence type="ECO:0000313" key="4">
    <source>
        <dbReference type="Proteomes" id="UP001235664"/>
    </source>
</evidence>
<dbReference type="Proteomes" id="UP001235664">
    <property type="component" value="Unassembled WGS sequence"/>
</dbReference>
<name>A0ABT9HBV7_9SPHN</name>
<sequence length="676" mass="74370">MIRLPVLKHLTISDYGLFPGQPEGSGLDHEFQSGLTLIAGINGLGKTTILTSILRALTGPVDVTGEGAPHALGVSVPENPVALRPKQIAFFAQRVADGAQAALVVLSATFGDQSLRVTRRLADLSLVECVIDGVALPLAGARAEREASFQTALTELMGLGSFIDVLLIMHHVLLFHEDRPGALWDQNAQRQVLRALFLEKDDATRVAQLERLVQSADSQARNIQTRITATERDLREARKREAGSEGVIAQLEAEQKLLDAELVEAARLDSVLADLETERQTVRLEHEKAKHEREEATGAVERLKYTALLNLYPTMDDAARLVVARIMTQAKCLVCDADAEEKRKELEALVEGGCCPACGAEPEKQERIIPQHKFEQAKLDQARRQAELARKEEEAKAARLRVIADTYVQTIAKVGDLRRSIADRKARDQRLRASLPRSTTSDQFEKALVTLRGQQLEWRTKLGEHLLELRTLLSEKEELVTSRSAELMESFVELTNALLAEKACLVQVTAEPRYTQAGRAEDRLRVPAFQADMAAANRPGLVRRIDPSDVSESQRELIDLAFRLSLVRVATQGAPSTFIMETPEASLDGLAMERVGAALAKFAQSSDNRLIVTSNLSNAGLITSLFNGPAKDDAEVVARRGRLINLLQLAAPNRALDRDRAKYEQLLDHALTGDQP</sequence>
<dbReference type="Pfam" id="PF13476">
    <property type="entry name" value="AAA_23"/>
    <property type="match status" value="1"/>
</dbReference>
<reference evidence="3 4" key="1">
    <citation type="submission" date="2023-08" db="EMBL/GenBank/DDBJ databases">
        <title>genomic of DY56.</title>
        <authorList>
            <person name="Wang Y."/>
        </authorList>
    </citation>
    <scope>NUCLEOTIDE SEQUENCE [LARGE SCALE GENOMIC DNA]</scope>
    <source>
        <strain evidence="3 4">DY56-A-20</strain>
    </source>
</reference>
<protein>
    <recommendedName>
        <fullName evidence="2">Rad50/SbcC-type AAA domain-containing protein</fullName>
    </recommendedName>
</protein>
<dbReference type="EMBL" id="JAVAIL010000003">
    <property type="protein sequence ID" value="MDP4540340.1"/>
    <property type="molecule type" value="Genomic_DNA"/>
</dbReference>
<proteinExistence type="predicted"/>
<dbReference type="InterPro" id="IPR038729">
    <property type="entry name" value="Rad50/SbcC_AAA"/>
</dbReference>
<dbReference type="RefSeq" id="WP_305930466.1">
    <property type="nucleotide sequence ID" value="NZ_JAVAIL010000003.1"/>
</dbReference>
<feature type="domain" description="Rad50/SbcC-type AAA" evidence="2">
    <location>
        <begin position="12"/>
        <end position="60"/>
    </location>
</feature>
<comment type="caution">
    <text evidence="3">The sequence shown here is derived from an EMBL/GenBank/DDBJ whole genome shotgun (WGS) entry which is preliminary data.</text>
</comment>
<organism evidence="3 4">
    <name type="scientific">Qipengyuania benthica</name>
    <dbReference type="NCBI Taxonomy" id="3067651"/>
    <lineage>
        <taxon>Bacteria</taxon>
        <taxon>Pseudomonadati</taxon>
        <taxon>Pseudomonadota</taxon>
        <taxon>Alphaproteobacteria</taxon>
        <taxon>Sphingomonadales</taxon>
        <taxon>Erythrobacteraceae</taxon>
        <taxon>Qipengyuania</taxon>
    </lineage>
</organism>
<dbReference type="Gene3D" id="3.40.50.300">
    <property type="entry name" value="P-loop containing nucleotide triphosphate hydrolases"/>
    <property type="match status" value="2"/>
</dbReference>
<feature type="coiled-coil region" evidence="1">
    <location>
        <begin position="206"/>
        <end position="292"/>
    </location>
</feature>
<gene>
    <name evidence="3" type="ORF">Q9K01_11945</name>
</gene>
<feature type="coiled-coil region" evidence="1">
    <location>
        <begin position="372"/>
        <end position="399"/>
    </location>
</feature>
<accession>A0ABT9HBV7</accession>
<keyword evidence="1" id="KW-0175">Coiled coil</keyword>